<keyword evidence="4" id="KW-0862">Zinc</keyword>
<evidence type="ECO:0000256" key="1">
    <source>
        <dbReference type="ARBA" id="ARBA00001947"/>
    </source>
</evidence>
<name>A0A1M4VQ17_9GAMM</name>
<sequence length="284" mass="30873">MSDEVVITCALTGVLTNPEQHPVPVTPEQMAQSAREAYDAGASVMHVHFRAQEPGKGYLPSWDPQVALAIADAIRAACPDVILNFTTGTIGRDQQGALDCIRAGRPEIAACNAGSLNYLKVRSNGTWAWPPLLFENPVEKVEELLAVCRETGTRPEFECFDLGIVRSVGMFSEVGMVEQPNYNLVMGVASGMPADVELLQLLPKYMKAGALWQSTVIGREEIWPVHRRTAELGGHLRSGVEDTFYLPGGERASGNGQLIEALVSVAEECGRKVVSPQRAREIFL</sequence>
<dbReference type="AlphaFoldDB" id="A0A1M4VQ17"/>
<organism evidence="5 6">
    <name type="scientific">Microbulbifer donghaiensis</name>
    <dbReference type="NCBI Taxonomy" id="494016"/>
    <lineage>
        <taxon>Bacteria</taxon>
        <taxon>Pseudomonadati</taxon>
        <taxon>Pseudomonadota</taxon>
        <taxon>Gammaproteobacteria</taxon>
        <taxon>Cellvibrionales</taxon>
        <taxon>Microbulbiferaceae</taxon>
        <taxon>Microbulbifer</taxon>
    </lineage>
</organism>
<evidence type="ECO:0000313" key="6">
    <source>
        <dbReference type="Proteomes" id="UP000184170"/>
    </source>
</evidence>
<evidence type="ECO:0000256" key="2">
    <source>
        <dbReference type="ARBA" id="ARBA00022679"/>
    </source>
</evidence>
<keyword evidence="6" id="KW-1185">Reference proteome</keyword>
<keyword evidence="3" id="KW-0479">Metal-binding</keyword>
<evidence type="ECO:0000256" key="4">
    <source>
        <dbReference type="ARBA" id="ARBA00022833"/>
    </source>
</evidence>
<comment type="cofactor">
    <cofactor evidence="1">
        <name>Zn(2+)</name>
        <dbReference type="ChEBI" id="CHEBI:29105"/>
    </cofactor>
</comment>
<proteinExistence type="predicted"/>
<dbReference type="OrthoDB" id="9155960at2"/>
<dbReference type="Proteomes" id="UP000184170">
    <property type="component" value="Unassembled WGS sequence"/>
</dbReference>
<dbReference type="InterPro" id="IPR013785">
    <property type="entry name" value="Aldolase_TIM"/>
</dbReference>
<dbReference type="Gene3D" id="3.20.20.70">
    <property type="entry name" value="Aldolase class I"/>
    <property type="match status" value="1"/>
</dbReference>
<evidence type="ECO:0000256" key="3">
    <source>
        <dbReference type="ARBA" id="ARBA00022723"/>
    </source>
</evidence>
<accession>A0A1M4VQ17</accession>
<reference evidence="6" key="1">
    <citation type="submission" date="2016-11" db="EMBL/GenBank/DDBJ databases">
        <authorList>
            <person name="Varghese N."/>
            <person name="Submissions S."/>
        </authorList>
    </citation>
    <scope>NUCLEOTIDE SEQUENCE [LARGE SCALE GENOMIC DNA]</scope>
    <source>
        <strain evidence="6">CGMCC 1.7063</strain>
    </source>
</reference>
<dbReference type="EMBL" id="FQVA01000001">
    <property type="protein sequence ID" value="SHE70950.1"/>
    <property type="molecule type" value="Genomic_DNA"/>
</dbReference>
<protein>
    <submittedName>
        <fullName evidence="5">Uncharacterized conserved protein, DUF849 family</fullName>
    </submittedName>
</protein>
<gene>
    <name evidence="5" type="ORF">SAMN04487965_0481</name>
</gene>
<dbReference type="InterPro" id="IPR008567">
    <property type="entry name" value="BKACE"/>
</dbReference>
<dbReference type="RefSeq" id="WP_073271077.1">
    <property type="nucleotide sequence ID" value="NZ_FQVA01000001.1"/>
</dbReference>
<evidence type="ECO:0000313" key="5">
    <source>
        <dbReference type="EMBL" id="SHE70950.1"/>
    </source>
</evidence>
<keyword evidence="2" id="KW-0808">Transferase</keyword>
<dbReference type="GO" id="GO:0043720">
    <property type="term" value="F:3-keto-5-aminohexanoate cleavage activity"/>
    <property type="evidence" value="ECO:0007669"/>
    <property type="project" value="InterPro"/>
</dbReference>
<dbReference type="Pfam" id="PF05853">
    <property type="entry name" value="BKACE"/>
    <property type="match status" value="1"/>
</dbReference>
<dbReference type="STRING" id="494016.SAMN04487965_0481"/>
<dbReference type="GO" id="GO:0046872">
    <property type="term" value="F:metal ion binding"/>
    <property type="evidence" value="ECO:0007669"/>
    <property type="project" value="UniProtKB-KW"/>
</dbReference>
<dbReference type="PANTHER" id="PTHR37418">
    <property type="entry name" value="3-KETO-5-AMINOHEXANOATE CLEAVAGE ENZYME-RELATED"/>
    <property type="match status" value="1"/>
</dbReference>
<dbReference type="PANTHER" id="PTHR37418:SF2">
    <property type="entry name" value="3-KETO-5-AMINOHEXANOATE CLEAVAGE ENZYME"/>
    <property type="match status" value="1"/>
</dbReference>